<evidence type="ECO:0000256" key="3">
    <source>
        <dbReference type="ARBA" id="ARBA00022692"/>
    </source>
</evidence>
<name>A0A0A3YNG6_9GAMM</name>
<feature type="region of interest" description="Disordered" evidence="6">
    <location>
        <begin position="1"/>
        <end position="46"/>
    </location>
</feature>
<dbReference type="InterPro" id="IPR005498">
    <property type="entry name" value="T4SS_VirB10/TraB/TrbI"/>
</dbReference>
<dbReference type="OrthoDB" id="9766860at2"/>
<dbReference type="AlphaFoldDB" id="A0A0A3YNG6"/>
<evidence type="ECO:0000256" key="6">
    <source>
        <dbReference type="SAM" id="MobiDB-lite"/>
    </source>
</evidence>
<reference evidence="8 9" key="1">
    <citation type="submission" date="2014-10" db="EMBL/GenBank/DDBJ databases">
        <title>Genome sequence of Erwinia typographi M043b.</title>
        <authorList>
            <person name="Chan K.-G."/>
            <person name="Tan W.-S."/>
        </authorList>
    </citation>
    <scope>NUCLEOTIDE SEQUENCE [LARGE SCALE GENOMIC DNA]</scope>
    <source>
        <strain evidence="8 9">M043b</strain>
    </source>
</reference>
<dbReference type="eggNOG" id="COG2948">
    <property type="taxonomic scope" value="Bacteria"/>
</dbReference>
<comment type="caution">
    <text evidence="8">The sequence shown here is derived from an EMBL/GenBank/DDBJ whole genome shotgun (WGS) entry which is preliminary data.</text>
</comment>
<dbReference type="GO" id="GO:0016020">
    <property type="term" value="C:membrane"/>
    <property type="evidence" value="ECO:0007669"/>
    <property type="project" value="UniProtKB-SubCell"/>
</dbReference>
<keyword evidence="3 7" id="KW-0812">Transmembrane</keyword>
<evidence type="ECO:0000256" key="4">
    <source>
        <dbReference type="ARBA" id="ARBA00022989"/>
    </source>
</evidence>
<keyword evidence="4 7" id="KW-1133">Transmembrane helix</keyword>
<protein>
    <recommendedName>
        <fullName evidence="10">TrbI/VirB10 family protein</fullName>
    </recommendedName>
</protein>
<feature type="region of interest" description="Disordered" evidence="6">
    <location>
        <begin position="148"/>
        <end position="176"/>
    </location>
</feature>
<accession>A0A0A3YNG6</accession>
<evidence type="ECO:0000256" key="1">
    <source>
        <dbReference type="ARBA" id="ARBA00004167"/>
    </source>
</evidence>
<evidence type="ECO:0000256" key="2">
    <source>
        <dbReference type="ARBA" id="ARBA00010265"/>
    </source>
</evidence>
<feature type="compositionally biased region" description="Polar residues" evidence="6">
    <location>
        <begin position="116"/>
        <end position="128"/>
    </location>
</feature>
<feature type="transmembrane region" description="Helical" evidence="7">
    <location>
        <begin position="53"/>
        <end position="75"/>
    </location>
</feature>
<dbReference type="EMBL" id="JRUQ01000080">
    <property type="protein sequence ID" value="KGT87019.1"/>
    <property type="molecule type" value="Genomic_DNA"/>
</dbReference>
<feature type="region of interest" description="Disordered" evidence="6">
    <location>
        <begin position="101"/>
        <end position="128"/>
    </location>
</feature>
<dbReference type="CDD" id="cd16429">
    <property type="entry name" value="VirB10"/>
    <property type="match status" value="1"/>
</dbReference>
<dbReference type="NCBIfam" id="NF041422">
    <property type="entry name" value="VirB10_subf"/>
    <property type="match status" value="1"/>
</dbReference>
<evidence type="ECO:0000256" key="5">
    <source>
        <dbReference type="ARBA" id="ARBA00023136"/>
    </source>
</evidence>
<proteinExistence type="inferred from homology"/>
<evidence type="ECO:0008006" key="10">
    <source>
        <dbReference type="Google" id="ProtNLM"/>
    </source>
</evidence>
<organism evidence="8 9">
    <name type="scientific">Erwinia typographi</name>
    <dbReference type="NCBI Taxonomy" id="371042"/>
    <lineage>
        <taxon>Bacteria</taxon>
        <taxon>Pseudomonadati</taxon>
        <taxon>Pseudomonadota</taxon>
        <taxon>Gammaproteobacteria</taxon>
        <taxon>Enterobacterales</taxon>
        <taxon>Erwiniaceae</taxon>
        <taxon>Erwinia</taxon>
    </lineage>
</organism>
<dbReference type="Gene3D" id="2.40.128.260">
    <property type="entry name" value="Type IV secretion system, VirB10/TraB/TrbI"/>
    <property type="match status" value="2"/>
</dbReference>
<gene>
    <name evidence="8" type="ORF">NG99_24395</name>
</gene>
<feature type="compositionally biased region" description="Basic and acidic residues" evidence="6">
    <location>
        <begin position="10"/>
        <end position="38"/>
    </location>
</feature>
<dbReference type="RefSeq" id="WP_034898766.1">
    <property type="nucleotide sequence ID" value="NZ_JRUQ01000080.1"/>
</dbReference>
<keyword evidence="9" id="KW-1185">Reference proteome</keyword>
<evidence type="ECO:0000313" key="8">
    <source>
        <dbReference type="EMBL" id="KGT87019.1"/>
    </source>
</evidence>
<sequence length="418" mass="44326">MTDTQSGEKTLAELEREARARADAELKKSAPAEDKKPGQPEVNQLKKRGKNRVMTLGVLALAALIILAVTGDWAVTHYLRQPAASKETSAPKDKGIAAEKRQGMGQDAAPFGEQAQPDNGNSQPAEQAQTITLPPPVTFDKSLALAVSGGSSSGGQGGTVSRSAERGETSATATTDTPQVYTPCREALVKDASGKLVCPTATASSTGTSTVTGIQRITLDPDLYIPVDTYIPCTLQTRFVSDVAGRISCIISEDVYSASTHVRLIQAGTRARGVYKSGTLKHGQGRMFVQWTELRTPDGLKIPMVDSQVVGQLGESGIDGWVDTHFWERFGNAMLLSTVQDVAAAAADSAPGKDRNTDYTENSRAAAAEMAKTALDNSINIPPTIYKNQGDIIGMMTGSDIDFSGVYRLSIKGGRYGQ</sequence>
<keyword evidence="5 7" id="KW-0472">Membrane</keyword>
<dbReference type="Pfam" id="PF03743">
    <property type="entry name" value="TrbI"/>
    <property type="match status" value="1"/>
</dbReference>
<evidence type="ECO:0000256" key="7">
    <source>
        <dbReference type="SAM" id="Phobius"/>
    </source>
</evidence>
<comment type="similarity">
    <text evidence="2">Belongs to the TrbI/VirB10 family.</text>
</comment>
<dbReference type="STRING" id="371042.NG99_24395"/>
<evidence type="ECO:0000313" key="9">
    <source>
        <dbReference type="Proteomes" id="UP000030351"/>
    </source>
</evidence>
<dbReference type="InterPro" id="IPR042217">
    <property type="entry name" value="T4SS_VirB10/TrbI"/>
</dbReference>
<comment type="subcellular location">
    <subcellularLocation>
        <location evidence="1">Membrane</location>
        <topology evidence="1">Single-pass membrane protein</topology>
    </subcellularLocation>
</comment>
<dbReference type="Proteomes" id="UP000030351">
    <property type="component" value="Unassembled WGS sequence"/>
</dbReference>